<accession>A0A1G2FUD4</accession>
<sequence length="88" mass="9862">MKIKDLFMLSGSTMLTVNKVEAPKVDKTSEKHKSEGHRKRLRERFLQSGLGGFHDYEIVELFLTLGTPQKDCKPTASYGVNNYGAETG</sequence>
<dbReference type="Proteomes" id="UP000176700">
    <property type="component" value="Unassembled WGS sequence"/>
</dbReference>
<evidence type="ECO:0000313" key="2">
    <source>
        <dbReference type="Proteomes" id="UP000176700"/>
    </source>
</evidence>
<dbReference type="AlphaFoldDB" id="A0A1G2FUD4"/>
<comment type="caution">
    <text evidence="1">The sequence shown here is derived from an EMBL/GenBank/DDBJ whole genome shotgun (WGS) entry which is preliminary data.</text>
</comment>
<evidence type="ECO:0000313" key="1">
    <source>
        <dbReference type="EMBL" id="OGZ41332.1"/>
    </source>
</evidence>
<gene>
    <name evidence="1" type="ORF">A2W41_01245</name>
</gene>
<name>A0A1G2FUD4_9BACT</name>
<protein>
    <submittedName>
        <fullName evidence="1">Uncharacterized protein</fullName>
    </submittedName>
</protein>
<proteinExistence type="predicted"/>
<organism evidence="1 2">
    <name type="scientific">Candidatus Ryanbacteria bacterium RIFCSPHIGHO2_01_45_13</name>
    <dbReference type="NCBI Taxonomy" id="1802112"/>
    <lineage>
        <taxon>Bacteria</taxon>
        <taxon>Candidatus Ryaniibacteriota</taxon>
    </lineage>
</organism>
<dbReference type="EMBL" id="MHNI01000031">
    <property type="protein sequence ID" value="OGZ41332.1"/>
    <property type="molecule type" value="Genomic_DNA"/>
</dbReference>
<reference evidence="1 2" key="1">
    <citation type="journal article" date="2016" name="Nat. Commun.">
        <title>Thousands of microbial genomes shed light on interconnected biogeochemical processes in an aquifer system.</title>
        <authorList>
            <person name="Anantharaman K."/>
            <person name="Brown C.T."/>
            <person name="Hug L.A."/>
            <person name="Sharon I."/>
            <person name="Castelle C.J."/>
            <person name="Probst A.J."/>
            <person name="Thomas B.C."/>
            <person name="Singh A."/>
            <person name="Wilkins M.J."/>
            <person name="Karaoz U."/>
            <person name="Brodie E.L."/>
            <person name="Williams K.H."/>
            <person name="Hubbard S.S."/>
            <person name="Banfield J.F."/>
        </authorList>
    </citation>
    <scope>NUCLEOTIDE SEQUENCE [LARGE SCALE GENOMIC DNA]</scope>
</reference>